<dbReference type="EMBL" id="JAJEPW010000015">
    <property type="protein sequence ID" value="MCC2129195.1"/>
    <property type="molecule type" value="Genomic_DNA"/>
</dbReference>
<gene>
    <name evidence="1" type="ORF">LKD37_06630</name>
</gene>
<dbReference type="RefSeq" id="WP_302928491.1">
    <property type="nucleotide sequence ID" value="NZ_JAJEPW010000015.1"/>
</dbReference>
<dbReference type="PANTHER" id="PTHR34819">
    <property type="entry name" value="LARGE CYSTEINE-RICH PERIPLASMIC PROTEIN OMCB"/>
    <property type="match status" value="1"/>
</dbReference>
<dbReference type="Proteomes" id="UP001199319">
    <property type="component" value="Unassembled WGS sequence"/>
</dbReference>
<keyword evidence="2" id="KW-1185">Reference proteome</keyword>
<dbReference type="AlphaFoldDB" id="A0AAE3AFV6"/>
<evidence type="ECO:0000313" key="1">
    <source>
        <dbReference type="EMBL" id="MCC2129195.1"/>
    </source>
</evidence>
<proteinExistence type="predicted"/>
<accession>A0AAE3AFV6</accession>
<evidence type="ECO:0000313" key="2">
    <source>
        <dbReference type="Proteomes" id="UP001199319"/>
    </source>
</evidence>
<dbReference type="PANTHER" id="PTHR34819:SF3">
    <property type="entry name" value="CELL SURFACE PROTEIN"/>
    <property type="match status" value="1"/>
</dbReference>
<comment type="caution">
    <text evidence="1">The sequence shown here is derived from an EMBL/GenBank/DDBJ whole genome shotgun (WGS) entry which is preliminary data.</text>
</comment>
<dbReference type="InterPro" id="IPR051172">
    <property type="entry name" value="Chlamydia_OmcB"/>
</dbReference>
<organism evidence="1 2">
    <name type="scientific">Brotocaccenecus cirricatena</name>
    <dbReference type="NCBI Taxonomy" id="3064195"/>
    <lineage>
        <taxon>Bacteria</taxon>
        <taxon>Bacillati</taxon>
        <taxon>Bacillota</taxon>
        <taxon>Clostridia</taxon>
        <taxon>Eubacteriales</taxon>
        <taxon>Oscillospiraceae</taxon>
        <taxon>Brotocaccenecus</taxon>
    </lineage>
</organism>
<sequence>MASFTNMATLSYNGSQINSNVVTGELRDALTITKTAVSGGYRPGDTVTYVVTLSNTGTAALTGLTLTDDLGGSTAAAGTVYPLAYVPGSVLYYNGGTAQPAPTVTAGPPMTVTGVTVPAGGNATLVYQTRVTEFAAPGVEGEIRNTVTASGGGLATPLTATATTAARLEPELTISKALSPAVVTGNGPLTYTFTIRNTGNTALTGQEGAVITDTFDPILNITGVTFNGTAWTSPEDYTYDAATGAFATVAGKLTVPEAAFTQNADGSWTVTPGQSVLTVTGTV</sequence>
<reference evidence="1" key="1">
    <citation type="submission" date="2021-10" db="EMBL/GenBank/DDBJ databases">
        <title>Anaerobic single-cell dispensing facilitates the cultivation of human gut bacteria.</title>
        <authorList>
            <person name="Afrizal A."/>
        </authorList>
    </citation>
    <scope>NUCLEOTIDE SEQUENCE</scope>
    <source>
        <strain evidence="1">CLA-AA-H272</strain>
    </source>
</reference>
<dbReference type="InterPro" id="IPR047589">
    <property type="entry name" value="DUF11_rpt"/>
</dbReference>
<protein>
    <submittedName>
        <fullName evidence="1">DUF11 domain-containing protein</fullName>
    </submittedName>
</protein>
<dbReference type="NCBIfam" id="TIGR01451">
    <property type="entry name" value="B_ant_repeat"/>
    <property type="match status" value="2"/>
</dbReference>
<name>A0AAE3AFV6_9FIRM</name>